<dbReference type="HAMAP" id="MF_00632">
    <property type="entry name" value="UPF0234"/>
    <property type="match status" value="1"/>
</dbReference>
<dbReference type="Pfam" id="PF04461">
    <property type="entry name" value="YajQ"/>
    <property type="match status" value="1"/>
</dbReference>
<dbReference type="STRING" id="44575.SAMN05216419_101146"/>
<dbReference type="GO" id="GO:0000166">
    <property type="term" value="F:nucleotide binding"/>
    <property type="evidence" value="ECO:0007669"/>
    <property type="project" value="UniProtKB-UniRule"/>
</dbReference>
<gene>
    <name evidence="4" type="ORF">SAMN02743940_1206</name>
</gene>
<dbReference type="GO" id="GO:0005829">
    <property type="term" value="C:cytosol"/>
    <property type="evidence" value="ECO:0007669"/>
    <property type="project" value="TreeGrafter"/>
</dbReference>
<reference evidence="4 5" key="1">
    <citation type="submission" date="2016-12" db="EMBL/GenBank/DDBJ databases">
        <authorList>
            <person name="Song W.-J."/>
            <person name="Kurnit D.M."/>
        </authorList>
    </citation>
    <scope>NUCLEOTIDE SEQUENCE [LARGE SCALE GENOMIC DNA]</scope>
    <source>
        <strain evidence="4 5">ATCC 49181</strain>
    </source>
</reference>
<dbReference type="Proteomes" id="UP000185062">
    <property type="component" value="Unassembled WGS sequence"/>
</dbReference>
<dbReference type="eggNOG" id="COG1666">
    <property type="taxonomic scope" value="Bacteria"/>
</dbReference>
<dbReference type="InterPro" id="IPR035570">
    <property type="entry name" value="UPF0234_N"/>
</dbReference>
<keyword evidence="5" id="KW-1185">Reference proteome</keyword>
<organism evidence="4 5">
    <name type="scientific">Nitrosomonas cryotolerans ATCC 49181</name>
    <dbReference type="NCBI Taxonomy" id="1131553"/>
    <lineage>
        <taxon>Bacteria</taxon>
        <taxon>Pseudomonadati</taxon>
        <taxon>Pseudomonadota</taxon>
        <taxon>Betaproteobacteria</taxon>
        <taxon>Nitrosomonadales</taxon>
        <taxon>Nitrosomonadaceae</taxon>
        <taxon>Nitrosomonas</taxon>
    </lineage>
</organism>
<dbReference type="InterPro" id="IPR035571">
    <property type="entry name" value="UPF0234-like_C"/>
</dbReference>
<dbReference type="PANTHER" id="PTHR30476">
    <property type="entry name" value="UPF0234 PROTEIN YAJQ"/>
    <property type="match status" value="1"/>
</dbReference>
<proteinExistence type="inferred from homology"/>
<dbReference type="PANTHER" id="PTHR30476:SF0">
    <property type="entry name" value="UPF0234 PROTEIN YAJQ"/>
    <property type="match status" value="1"/>
</dbReference>
<comment type="similarity">
    <text evidence="2 3">Belongs to the YajQ family.</text>
</comment>
<dbReference type="Gene3D" id="3.30.70.860">
    <property type="match status" value="1"/>
</dbReference>
<dbReference type="Gene3D" id="3.30.70.990">
    <property type="entry name" value="YajQ-like, domain 2"/>
    <property type="match status" value="1"/>
</dbReference>
<keyword evidence="1 3" id="KW-0547">Nucleotide-binding</keyword>
<evidence type="ECO:0000256" key="2">
    <source>
        <dbReference type="ARBA" id="ARBA00093450"/>
    </source>
</evidence>
<dbReference type="EMBL" id="FSRO01000001">
    <property type="protein sequence ID" value="SIO19600.1"/>
    <property type="molecule type" value="Genomic_DNA"/>
</dbReference>
<accession>A0A1N6HIL3</accession>
<dbReference type="SUPFAM" id="SSF89963">
    <property type="entry name" value="YajQ-like"/>
    <property type="match status" value="2"/>
</dbReference>
<dbReference type="InterPro" id="IPR036183">
    <property type="entry name" value="YajQ-like_sf"/>
</dbReference>
<evidence type="ECO:0000313" key="4">
    <source>
        <dbReference type="EMBL" id="SIO19600.1"/>
    </source>
</evidence>
<name>A0A1N6HIL3_9PROT</name>
<protein>
    <recommendedName>
        <fullName evidence="3">Nucleotide-binding protein SAMN02743940_1206</fullName>
    </recommendedName>
</protein>
<sequence length="171" mass="19522">MFVVELKGIVMPSFDITSEVDKQEVRNAIEQVNKEVNTRFDFKGSDARVEQTDYNLTVYADDEFKLEQIMDILRTKLTRRAVDVRCLDKGQVGKISGNKVKQLVTVKTGIETELAKKIVRLIKDSKLKVQASIQGDVVRITGAKKDVLQETINLVKKSVLEFPLQYQNFRD</sequence>
<dbReference type="AlphaFoldDB" id="A0A1N6HIL3"/>
<evidence type="ECO:0000313" key="5">
    <source>
        <dbReference type="Proteomes" id="UP000185062"/>
    </source>
</evidence>
<evidence type="ECO:0000256" key="1">
    <source>
        <dbReference type="ARBA" id="ARBA00022741"/>
    </source>
</evidence>
<comment type="function">
    <text evidence="3">Nucleotide-binding protein.</text>
</comment>
<dbReference type="NCBIfam" id="NF003819">
    <property type="entry name" value="PRK05412.1"/>
    <property type="match status" value="1"/>
</dbReference>
<dbReference type="CDD" id="cd11740">
    <property type="entry name" value="YajQ_like"/>
    <property type="match status" value="1"/>
</dbReference>
<evidence type="ECO:0000256" key="3">
    <source>
        <dbReference type="HAMAP-Rule" id="MF_00632"/>
    </source>
</evidence>
<dbReference type="InterPro" id="IPR007551">
    <property type="entry name" value="YajQ/Smlt4090-like"/>
</dbReference>